<evidence type="ECO:0000259" key="11">
    <source>
        <dbReference type="Pfam" id="PF00999"/>
    </source>
</evidence>
<evidence type="ECO:0000256" key="7">
    <source>
        <dbReference type="ARBA" id="ARBA00023065"/>
    </source>
</evidence>
<feature type="transmembrane region" description="Helical" evidence="9">
    <location>
        <begin position="193"/>
        <end position="214"/>
    </location>
</feature>
<dbReference type="PANTHER" id="PTHR43562:SF4">
    <property type="entry name" value="NA(+)_H(+) ANTIPORTER NHAS5"/>
    <property type="match status" value="1"/>
</dbReference>
<keyword evidence="4" id="KW-0050">Antiport</keyword>
<gene>
    <name evidence="12" type="ORF">AB0759_16270</name>
</gene>
<dbReference type="Gene3D" id="1.20.1530.20">
    <property type="match status" value="1"/>
</dbReference>
<evidence type="ECO:0000256" key="6">
    <source>
        <dbReference type="ARBA" id="ARBA00022989"/>
    </source>
</evidence>
<dbReference type="SUPFAM" id="SSF52402">
    <property type="entry name" value="Adenine nucleotide alpha hydrolases-like"/>
    <property type="match status" value="2"/>
</dbReference>
<keyword evidence="7" id="KW-0406">Ion transport</keyword>
<keyword evidence="5 9" id="KW-0812">Transmembrane</keyword>
<feature type="transmembrane region" description="Helical" evidence="9">
    <location>
        <begin position="132"/>
        <end position="151"/>
    </location>
</feature>
<feature type="transmembrane region" description="Helical" evidence="9">
    <location>
        <begin position="343"/>
        <end position="364"/>
    </location>
</feature>
<feature type="domain" description="UspA" evidence="10">
    <location>
        <begin position="429"/>
        <end position="560"/>
    </location>
</feature>
<evidence type="ECO:0000313" key="13">
    <source>
        <dbReference type="Proteomes" id="UP001628874"/>
    </source>
</evidence>
<feature type="domain" description="UspA" evidence="10">
    <location>
        <begin position="568"/>
        <end position="692"/>
    </location>
</feature>
<dbReference type="Pfam" id="PF00999">
    <property type="entry name" value="Na_H_Exchanger"/>
    <property type="match status" value="1"/>
</dbReference>
<feature type="transmembrane region" description="Helical" evidence="9">
    <location>
        <begin position="234"/>
        <end position="260"/>
    </location>
</feature>
<feature type="domain" description="Cation/H+ exchanger transmembrane" evidence="11">
    <location>
        <begin position="31"/>
        <end position="392"/>
    </location>
</feature>
<comment type="subcellular location">
    <subcellularLocation>
        <location evidence="1">Membrane</location>
        <topology evidence="1">Multi-pass membrane protein</topology>
    </subcellularLocation>
</comment>
<evidence type="ECO:0000313" key="12">
    <source>
        <dbReference type="EMBL" id="MFL9462177.1"/>
    </source>
</evidence>
<evidence type="ECO:0000256" key="5">
    <source>
        <dbReference type="ARBA" id="ARBA00022692"/>
    </source>
</evidence>
<dbReference type="InterPro" id="IPR006153">
    <property type="entry name" value="Cation/H_exchanger_TM"/>
</dbReference>
<evidence type="ECO:0000256" key="8">
    <source>
        <dbReference type="ARBA" id="ARBA00023136"/>
    </source>
</evidence>
<keyword evidence="6 9" id="KW-1133">Transmembrane helix</keyword>
<name>A0ABW8WMF7_9CYAN</name>
<feature type="transmembrane region" description="Helical" evidence="9">
    <location>
        <begin position="310"/>
        <end position="331"/>
    </location>
</feature>
<feature type="transmembrane region" description="Helical" evidence="9">
    <location>
        <begin position="20"/>
        <end position="40"/>
    </location>
</feature>
<evidence type="ECO:0000256" key="2">
    <source>
        <dbReference type="ARBA" id="ARBA00005551"/>
    </source>
</evidence>
<protein>
    <submittedName>
        <fullName evidence="12">Cation:proton antiporter</fullName>
    </submittedName>
</protein>
<dbReference type="InterPro" id="IPR006016">
    <property type="entry name" value="UspA"/>
</dbReference>
<dbReference type="InterPro" id="IPR038770">
    <property type="entry name" value="Na+/solute_symporter_sf"/>
</dbReference>
<accession>A0ABW8WMF7</accession>
<comment type="similarity">
    <text evidence="2">Belongs to the monovalent cation:proton antiporter 2 (CPA2) transporter (TC 2.A.37) family.</text>
</comment>
<feature type="transmembrane region" description="Helical" evidence="9">
    <location>
        <begin position="280"/>
        <end position="298"/>
    </location>
</feature>
<dbReference type="Proteomes" id="UP001628874">
    <property type="component" value="Unassembled WGS sequence"/>
</dbReference>
<organism evidence="12 13">
    <name type="scientific">Scytonema tolypothrichoides VB-61278_2</name>
    <dbReference type="NCBI Taxonomy" id="3232314"/>
    <lineage>
        <taxon>Bacteria</taxon>
        <taxon>Bacillati</taxon>
        <taxon>Cyanobacteriota</taxon>
        <taxon>Cyanophyceae</taxon>
        <taxon>Nostocales</taxon>
        <taxon>Scytonemataceae</taxon>
        <taxon>Scytonema</taxon>
    </lineage>
</organism>
<feature type="transmembrane region" description="Helical" evidence="9">
    <location>
        <begin position="72"/>
        <end position="92"/>
    </location>
</feature>
<keyword evidence="8 9" id="KW-0472">Membrane</keyword>
<feature type="transmembrane region" description="Helical" evidence="9">
    <location>
        <begin position="373"/>
        <end position="391"/>
    </location>
</feature>
<feature type="transmembrane region" description="Helical" evidence="9">
    <location>
        <begin position="104"/>
        <end position="126"/>
    </location>
</feature>
<dbReference type="RefSeq" id="WP_082051722.1">
    <property type="nucleotide sequence ID" value="NZ_JBFQGM010000005.1"/>
</dbReference>
<evidence type="ECO:0000259" key="10">
    <source>
        <dbReference type="Pfam" id="PF00582"/>
    </source>
</evidence>
<dbReference type="PANTHER" id="PTHR43562">
    <property type="entry name" value="NAPA-TYPE SODIUM/HYDROGEN ANTIPORTER"/>
    <property type="match status" value="1"/>
</dbReference>
<evidence type="ECO:0000256" key="3">
    <source>
        <dbReference type="ARBA" id="ARBA00022448"/>
    </source>
</evidence>
<evidence type="ECO:0000256" key="9">
    <source>
        <dbReference type="SAM" id="Phobius"/>
    </source>
</evidence>
<evidence type="ECO:0000256" key="1">
    <source>
        <dbReference type="ARBA" id="ARBA00004141"/>
    </source>
</evidence>
<feature type="transmembrane region" description="Helical" evidence="9">
    <location>
        <begin position="47"/>
        <end position="66"/>
    </location>
</feature>
<dbReference type="Pfam" id="PF00582">
    <property type="entry name" value="Usp"/>
    <property type="match status" value="2"/>
</dbReference>
<keyword evidence="3" id="KW-0813">Transport</keyword>
<sequence length="715" mass="78354">MSLKIWDAVRSLTQELLMHLEPIVSFAILLTVILIVPLIFERFKIPGLLGLLAAGVVLGPQGLGLFQNESETLKLLSGIGLIYLMFVAGLEIDMEQFQQTKHRSMGFGTFTFLLPLIAGTIVGRMFGFEWNASVLIGSLFASHTLLAYPIISRLGVINNEAVTVTIGATIFTDIGSLLVLAVCVGIHRGEFSAFSITKLLLGLIIYSAIILFGFKWLGHQFFKRTGDEEGNQFLFVLLVVFISSLGAEVIGVEKIIGAFLAGLAVNEVIGSGPVKEKVVFVGNVLFIPIFFVDLGLLIDIPGFIKSISSIWLTLAILVGLIGSKFAAALLAKLVYRYNWREMITMWSLSLPQVAATLAATLVAYRAKLVTEDVLNGVIVLMMVTATLGPLITARSAPGLATMGNSPQDETDETDGTMLSWRNEPVEGFTVVVPVRNPETERALIEMAGLLVRREKGKILALAVTPAHMHMDSPELEKNLQQNKILLSNAVSLGEELGVEVEPVTRIDYNIPQSISHVSREQNADLVVMGWGRTTGLRARLFGNVIDRVLWASHCPVAVTRLLDSPSNIQRILIPIENLTQESVRIVQFVKILANVNQAEVTLLHVCDRRTSTARISWMKSQLELLVSRYFPESPTNISVTPADNVVSTIVKASQSTDLVVLRSRRRRLSIGQVAISDLTTEVVQQIRCSVVLLGEPQSYQETLRKPRVVVQTVSS</sequence>
<proteinExistence type="inferred from homology"/>
<evidence type="ECO:0000256" key="4">
    <source>
        <dbReference type="ARBA" id="ARBA00022449"/>
    </source>
</evidence>
<keyword evidence="13" id="KW-1185">Reference proteome</keyword>
<reference evidence="12 13" key="1">
    <citation type="submission" date="2024-07" db="EMBL/GenBank/DDBJ databases">
        <authorList>
            <person name="Tripathy S."/>
        </authorList>
    </citation>
    <scope>NUCLEOTIDE SEQUENCE [LARGE SCALE GENOMIC DNA]</scope>
    <source>
        <strain evidence="12 13">VB-61278_2</strain>
    </source>
</reference>
<dbReference type="EMBL" id="JBFQGM010000005">
    <property type="protein sequence ID" value="MFL9462177.1"/>
    <property type="molecule type" value="Genomic_DNA"/>
</dbReference>
<comment type="caution">
    <text evidence="12">The sequence shown here is derived from an EMBL/GenBank/DDBJ whole genome shotgun (WGS) entry which is preliminary data.</text>
</comment>
<feature type="transmembrane region" description="Helical" evidence="9">
    <location>
        <begin position="163"/>
        <end position="187"/>
    </location>
</feature>
<dbReference type="Gene3D" id="3.40.50.12370">
    <property type="match status" value="1"/>
</dbReference>